<feature type="region of interest" description="Disordered" evidence="1">
    <location>
        <begin position="223"/>
        <end position="269"/>
    </location>
</feature>
<reference evidence="2" key="1">
    <citation type="journal article" date="2022" name="Front. Genet.">
        <title>Chromosome-Scale Assembly of the Dendrobium nobile Genome Provides Insights Into the Molecular Mechanism of the Biosynthesis of the Medicinal Active Ingredient of Dendrobium.</title>
        <authorList>
            <person name="Xu Q."/>
            <person name="Niu S.-C."/>
            <person name="Li K.-L."/>
            <person name="Zheng P.-J."/>
            <person name="Zhang X.-J."/>
            <person name="Jia Y."/>
            <person name="Liu Y."/>
            <person name="Niu Y.-X."/>
            <person name="Yu L.-H."/>
            <person name="Chen D.-F."/>
            <person name="Zhang G.-Q."/>
        </authorList>
    </citation>
    <scope>NUCLEOTIDE SEQUENCE</scope>
    <source>
        <tissue evidence="2">Leaf</tissue>
    </source>
</reference>
<keyword evidence="3" id="KW-1185">Reference proteome</keyword>
<dbReference type="PANTHER" id="PTHR47481:SF31">
    <property type="entry name" value="OS01G0873500 PROTEIN"/>
    <property type="match status" value="1"/>
</dbReference>
<evidence type="ECO:0000313" key="2">
    <source>
        <dbReference type="EMBL" id="KAI0527073.1"/>
    </source>
</evidence>
<evidence type="ECO:0000313" key="3">
    <source>
        <dbReference type="Proteomes" id="UP000829196"/>
    </source>
</evidence>
<evidence type="ECO:0008006" key="4">
    <source>
        <dbReference type="Google" id="ProtNLM"/>
    </source>
</evidence>
<feature type="compositionally biased region" description="Polar residues" evidence="1">
    <location>
        <begin position="232"/>
        <end position="251"/>
    </location>
</feature>
<feature type="region of interest" description="Disordered" evidence="1">
    <location>
        <begin position="1"/>
        <end position="21"/>
    </location>
</feature>
<name>A0A8T3C7W6_DENNO</name>
<comment type="caution">
    <text evidence="2">The sequence shown here is derived from an EMBL/GenBank/DDBJ whole genome shotgun (WGS) entry which is preliminary data.</text>
</comment>
<protein>
    <recommendedName>
        <fullName evidence="4">Retrovirus-related Pol polyprotein from transposon TNT 1-94</fullName>
    </recommendedName>
</protein>
<gene>
    <name evidence="2" type="ORF">KFK09_002670</name>
</gene>
<dbReference type="EMBL" id="JAGYWB010000003">
    <property type="protein sequence ID" value="KAI0527073.1"/>
    <property type="molecule type" value="Genomic_DNA"/>
</dbReference>
<evidence type="ECO:0000256" key="1">
    <source>
        <dbReference type="SAM" id="MobiDB-lite"/>
    </source>
</evidence>
<proteinExistence type="predicted"/>
<feature type="compositionally biased region" description="Low complexity" evidence="1">
    <location>
        <begin position="1"/>
        <end position="16"/>
    </location>
</feature>
<dbReference type="Pfam" id="PF14223">
    <property type="entry name" value="Retrotran_gag_2"/>
    <property type="match status" value="1"/>
</dbReference>
<dbReference type="AlphaFoldDB" id="A0A8T3C7W6"/>
<sequence>MGEQGSSSSLPPSSSLQPGNTSTEVIIPAPLKFPISNIKNLIPHPLTIDNYAIWRIQVLQQVTANNYAGHLTGAVPPPPDVTSPEHASWLLVDSNLISALFATISPSILPYVITASTAQEVWTTLERRLQPTSRSRVIQLKNELHHIQLKNLSMQQYLTQIKNIVDNISASGSKLDPEDIVHYILNGLPATYNSFNTYMRTSPLPADLDSLYSLLCSEEIHANQDNQRENSTDQTAFYSNPNNPQRSSQQKRYIKNKGNPTYPSSPNPP</sequence>
<dbReference type="PANTHER" id="PTHR47481">
    <property type="match status" value="1"/>
</dbReference>
<accession>A0A8T3C7W6</accession>
<organism evidence="2 3">
    <name type="scientific">Dendrobium nobile</name>
    <name type="common">Orchid</name>
    <dbReference type="NCBI Taxonomy" id="94219"/>
    <lineage>
        <taxon>Eukaryota</taxon>
        <taxon>Viridiplantae</taxon>
        <taxon>Streptophyta</taxon>
        <taxon>Embryophyta</taxon>
        <taxon>Tracheophyta</taxon>
        <taxon>Spermatophyta</taxon>
        <taxon>Magnoliopsida</taxon>
        <taxon>Liliopsida</taxon>
        <taxon>Asparagales</taxon>
        <taxon>Orchidaceae</taxon>
        <taxon>Epidendroideae</taxon>
        <taxon>Malaxideae</taxon>
        <taxon>Dendrobiinae</taxon>
        <taxon>Dendrobium</taxon>
    </lineage>
</organism>
<dbReference type="Proteomes" id="UP000829196">
    <property type="component" value="Unassembled WGS sequence"/>
</dbReference>
<dbReference type="OrthoDB" id="693186at2759"/>